<dbReference type="EMBL" id="JAEUAO010000002">
    <property type="protein sequence ID" value="MBW9063625.1"/>
    <property type="molecule type" value="Genomic_DNA"/>
</dbReference>
<dbReference type="RefSeq" id="WP_220371642.1">
    <property type="nucleotide sequence ID" value="NZ_JAEUAO010000002.1"/>
</dbReference>
<protein>
    <submittedName>
        <fullName evidence="1">Ubiquinone biosynthesis methyltransferase UbiE</fullName>
    </submittedName>
</protein>
<name>A0ABS7H943_9HYPH</name>
<dbReference type="GO" id="GO:0032259">
    <property type="term" value="P:methylation"/>
    <property type="evidence" value="ECO:0007669"/>
    <property type="project" value="UniProtKB-KW"/>
</dbReference>
<keyword evidence="1" id="KW-0830">Ubiquinone</keyword>
<keyword evidence="1" id="KW-0808">Transferase</keyword>
<proteinExistence type="predicted"/>
<gene>
    <name evidence="1" type="ORF">JNB71_09865</name>
</gene>
<dbReference type="Proteomes" id="UP000757604">
    <property type="component" value="Unassembled WGS sequence"/>
</dbReference>
<organism evidence="1 2">
    <name type="scientific">Rhizobium herbae</name>
    <dbReference type="NCBI Taxonomy" id="508661"/>
    <lineage>
        <taxon>Bacteria</taxon>
        <taxon>Pseudomonadati</taxon>
        <taxon>Pseudomonadota</taxon>
        <taxon>Alphaproteobacteria</taxon>
        <taxon>Hyphomicrobiales</taxon>
        <taxon>Rhizobiaceae</taxon>
        <taxon>Rhizobium/Agrobacterium group</taxon>
        <taxon>Rhizobium</taxon>
    </lineage>
</organism>
<dbReference type="GO" id="GO:0008168">
    <property type="term" value="F:methyltransferase activity"/>
    <property type="evidence" value="ECO:0007669"/>
    <property type="project" value="UniProtKB-KW"/>
</dbReference>
<accession>A0ABS7H943</accession>
<sequence>MHVAEKEPEADFEPLLQLEMEMGTFLSDWHHCDQLSTFVARMISHNRTDPVRHSNFFSSALNELLEVLFRGGSPDGQIGCAVYRQGPTERVKLTFPCPPRQRHFLNEAVAKARRGDALARYLDSISADLAPTRDAVLLDLAINFDALIHLEDSAPSSITLVVDLPLEGIVT</sequence>
<evidence type="ECO:0000313" key="1">
    <source>
        <dbReference type="EMBL" id="MBW9063625.1"/>
    </source>
</evidence>
<reference evidence="1 2" key="1">
    <citation type="journal article" date="2021" name="MBio">
        <title>Poor Competitiveness of Bradyrhizobium in Pigeon Pea Root Colonization in Indian Soils.</title>
        <authorList>
            <person name="Chalasani D."/>
            <person name="Basu A."/>
            <person name="Pullabhotla S.V.S.R.N."/>
            <person name="Jorrin B."/>
            <person name="Neal A.L."/>
            <person name="Poole P.S."/>
            <person name="Podile A.R."/>
            <person name="Tkacz A."/>
        </authorList>
    </citation>
    <scope>NUCLEOTIDE SEQUENCE [LARGE SCALE GENOMIC DNA]</scope>
    <source>
        <strain evidence="1 2">HU44</strain>
    </source>
</reference>
<keyword evidence="2" id="KW-1185">Reference proteome</keyword>
<evidence type="ECO:0000313" key="2">
    <source>
        <dbReference type="Proteomes" id="UP000757604"/>
    </source>
</evidence>
<keyword evidence="1" id="KW-0489">Methyltransferase</keyword>
<comment type="caution">
    <text evidence="1">The sequence shown here is derived from an EMBL/GenBank/DDBJ whole genome shotgun (WGS) entry which is preliminary data.</text>
</comment>